<feature type="region of interest" description="Disordered" evidence="1">
    <location>
        <begin position="15"/>
        <end position="51"/>
    </location>
</feature>
<evidence type="ECO:0000256" key="1">
    <source>
        <dbReference type="SAM" id="MobiDB-lite"/>
    </source>
</evidence>
<feature type="compositionally biased region" description="Low complexity" evidence="1">
    <location>
        <begin position="22"/>
        <end position="38"/>
    </location>
</feature>
<dbReference type="EMBL" id="CDMZ01001137">
    <property type="protein sequence ID" value="CEM27855.1"/>
    <property type="molecule type" value="Genomic_DNA"/>
</dbReference>
<name>A0A0G4GEN8_9ALVE</name>
<dbReference type="Pfam" id="PF01764">
    <property type="entry name" value="Lipase_3"/>
    <property type="match status" value="1"/>
</dbReference>
<feature type="compositionally biased region" description="Basic and acidic residues" evidence="1">
    <location>
        <begin position="39"/>
        <end position="51"/>
    </location>
</feature>
<keyword evidence="2" id="KW-0812">Transmembrane</keyword>
<feature type="transmembrane region" description="Helical" evidence="2">
    <location>
        <begin position="746"/>
        <end position="775"/>
    </location>
</feature>
<dbReference type="Gene3D" id="3.40.50.300">
    <property type="entry name" value="P-loop containing nucleotide triphosphate hydrolases"/>
    <property type="match status" value="1"/>
</dbReference>
<organism evidence="4">
    <name type="scientific">Chromera velia CCMP2878</name>
    <dbReference type="NCBI Taxonomy" id="1169474"/>
    <lineage>
        <taxon>Eukaryota</taxon>
        <taxon>Sar</taxon>
        <taxon>Alveolata</taxon>
        <taxon>Colpodellida</taxon>
        <taxon>Chromeraceae</taxon>
        <taxon>Chromera</taxon>
    </lineage>
</organism>
<dbReference type="GO" id="GO:0006629">
    <property type="term" value="P:lipid metabolic process"/>
    <property type="evidence" value="ECO:0007669"/>
    <property type="project" value="InterPro"/>
</dbReference>
<dbReference type="SUPFAM" id="SSF53474">
    <property type="entry name" value="alpha/beta-Hydrolases"/>
    <property type="match status" value="1"/>
</dbReference>
<sequence>MQSFLGKTTPLIGRVAALGSDSRASTASPPSETTPSTPSHRELPRGAEVPDGHVVVKVENESRQSSFNWESLKWKDFEELVVHGIVEKVTVYYTKSGTTPVLENEADLQQLQGLIPAALVKYVVVSMQKEPGRSSPGQKRRAQAVSTAAYMTAKGSEARSKAELGRMGCRRISLYKELLVAEFDNKEMYIAYRGSVNEKDWRENRRVVFDKVRECGGVHQGFYRRAQIMDKSQIMYYLDQGYKVILCGHSLGGAAASVRLVTMLDELCRTEEDHVRLGNIRVITIGAPLFGSEECQKFVHDRSAFKLFEHIVDIQDPVPKLLATLEIQLQSLPAADPNAKALINVLTHLTGFVAQPAVDTAKALADLAQAALKKCPLPHKPIGVFYFFDGRGKMENPVFRPDEQWKRLRDSGISLTPNAALRHGTDNYSMAVGSAFPVAKAAASQATGTPTPLQIPRREKEIEVKVTLTHAEDCVIIDAKNAPMDVKAVSLDSYNRSRRNLCDRKEGLLRPSVINDSSRDRNPVYRRTQPTGVSIMYGERFETVGYILDEQRLDTKFYYKIEKGNEGRVKDILHRKNLFVRFYLDSDLAGGDYIDSPVINEIDTRLPDHVPDGATIYMSNLLDRFHASFLLSSCELITACRIENPFKRSDVSEAALRDLKHHKKVASIVMEEGQRSRSQIAEWVEGVKDAVVGLERGLPDPRMVAALMQQCLVYANSLTEGLEHYLNEPFRVELEPADVEKSNQNYAGWIVLGAIGGVLVVVCGAAAAVAAGMLIAETMAPVGLAAAGGAALGAAGGHVGWSHTHTLEESMRAEMQQKATLQTMIALVGGERPDGEETTVKLEEAVIGIEKKKFAHGTLKYKGKRLTEAACQKVLERRNLIESLHNMRRVSQEERVVVIAGPKNSGKTLTTHKIFNTGEVGGNKKDTVVAEYYRRDLHLSESGETGIVRCVDLPGWTEGAERVKFCEDFVCVGSIGAFCILCIEFRRVQEPVQAQFVCKFLRRFPLCRVRVVVTHCDQSDDQNVMNVQNAEEERQFVVQKLNENIRMYCREQFENDDHRPCQITKDNVLLAGLREGVDLPLNVLHGDGLKSSVTQWMFPREFSG</sequence>
<dbReference type="AlphaFoldDB" id="A0A0G4GEN8"/>
<dbReference type="PANTHER" id="PTHR45856">
    <property type="entry name" value="ALPHA/BETA-HYDROLASES SUPERFAMILY PROTEIN"/>
    <property type="match status" value="1"/>
</dbReference>
<gene>
    <name evidence="4" type="ORF">Cvel_4603</name>
</gene>
<dbReference type="InterPro" id="IPR029058">
    <property type="entry name" value="AB_hydrolase_fold"/>
</dbReference>
<evidence type="ECO:0000256" key="2">
    <source>
        <dbReference type="SAM" id="Phobius"/>
    </source>
</evidence>
<dbReference type="Gene3D" id="3.40.50.1820">
    <property type="entry name" value="alpha/beta hydrolase"/>
    <property type="match status" value="1"/>
</dbReference>
<keyword evidence="2" id="KW-1133">Transmembrane helix</keyword>
<proteinExistence type="predicted"/>
<dbReference type="InterPro" id="IPR051218">
    <property type="entry name" value="Sec_MonoDiacylglyc_Lipase"/>
</dbReference>
<evidence type="ECO:0000313" key="4">
    <source>
        <dbReference type="EMBL" id="CEM27855.1"/>
    </source>
</evidence>
<dbReference type="InterPro" id="IPR027417">
    <property type="entry name" value="P-loop_NTPase"/>
</dbReference>
<dbReference type="PANTHER" id="PTHR45856:SF21">
    <property type="entry name" value="FUNGAL LIPASE-LIKE DOMAIN-CONTAINING PROTEIN"/>
    <property type="match status" value="1"/>
</dbReference>
<feature type="transmembrane region" description="Helical" evidence="2">
    <location>
        <begin position="782"/>
        <end position="801"/>
    </location>
</feature>
<accession>A0A0G4GEN8</accession>
<dbReference type="VEuPathDB" id="CryptoDB:Cvel_4603"/>
<dbReference type="InterPro" id="IPR002921">
    <property type="entry name" value="Fungal_lipase-type"/>
</dbReference>
<reference evidence="4" key="1">
    <citation type="submission" date="2014-11" db="EMBL/GenBank/DDBJ databases">
        <authorList>
            <person name="Otto D Thomas"/>
            <person name="Naeem Raeece"/>
        </authorList>
    </citation>
    <scope>NUCLEOTIDE SEQUENCE</scope>
</reference>
<protein>
    <recommendedName>
        <fullName evidence="3">Fungal lipase-type domain-containing protein</fullName>
    </recommendedName>
</protein>
<dbReference type="SUPFAM" id="SSF52540">
    <property type="entry name" value="P-loop containing nucleoside triphosphate hydrolases"/>
    <property type="match status" value="1"/>
</dbReference>
<feature type="domain" description="Fungal lipase-type" evidence="3">
    <location>
        <begin position="189"/>
        <end position="323"/>
    </location>
</feature>
<keyword evidence="2" id="KW-0472">Membrane</keyword>
<evidence type="ECO:0000259" key="3">
    <source>
        <dbReference type="Pfam" id="PF01764"/>
    </source>
</evidence>